<sequence length="331" mass="35083">MPSIVLTDAEWDCLAGEPGDLLKLYVGLRRRMDFASGVVGLVTRLKEQVFRDLLTVDAVRGRHTPPPVTRKRWRAAIARLCSLGLLVDCGNFVFELPCALTDKLVQNMRGQSGANERTAGGGVQRPVSNGWKASAGKVLEVAANVAVEGGAGVMVDGGGADEGHTSASPVIRKKRECVGGKAGAVSRPAARASRVPVDFVADEQAVALAKGYGLDVATEQVGFVSYYLGCSRPVLSPDWQARFRKWLVNAVQFRAASGSRAPAKGLAPAARSAGVSNGRPWFLTAKGIELKAMELGFAPPPGVPLGLWKQEVFSLAGLSEAEYRRGVVDFA</sequence>
<evidence type="ECO:0000313" key="1">
    <source>
        <dbReference type="EMBL" id="RKQ61385.1"/>
    </source>
</evidence>
<protein>
    <submittedName>
        <fullName evidence="1">Uncharacterized protein</fullName>
    </submittedName>
</protein>
<comment type="caution">
    <text evidence="1">The sequence shown here is derived from an EMBL/GenBank/DDBJ whole genome shotgun (WGS) entry which is preliminary data.</text>
</comment>
<gene>
    <name evidence="1" type="ORF">C8E02_1157</name>
</gene>
<dbReference type="RefSeq" id="WP_120809980.1">
    <property type="nucleotide sequence ID" value="NZ_RBID01000011.1"/>
</dbReference>
<dbReference type="EMBL" id="RBID01000011">
    <property type="protein sequence ID" value="RKQ61385.1"/>
    <property type="molecule type" value="Genomic_DNA"/>
</dbReference>
<dbReference type="AlphaFoldDB" id="A0A495BK02"/>
<accession>A0A495BK02</accession>
<organism evidence="1 2">
    <name type="scientific">Vogesella indigofera</name>
    <name type="common">Pseudomonas indigofera</name>
    <dbReference type="NCBI Taxonomy" id="45465"/>
    <lineage>
        <taxon>Bacteria</taxon>
        <taxon>Pseudomonadati</taxon>
        <taxon>Pseudomonadota</taxon>
        <taxon>Betaproteobacteria</taxon>
        <taxon>Neisseriales</taxon>
        <taxon>Chromobacteriaceae</taxon>
        <taxon>Vogesella</taxon>
    </lineage>
</organism>
<evidence type="ECO:0000313" key="2">
    <source>
        <dbReference type="Proteomes" id="UP000279384"/>
    </source>
</evidence>
<proteinExistence type="predicted"/>
<reference evidence="1 2" key="1">
    <citation type="submission" date="2018-10" db="EMBL/GenBank/DDBJ databases">
        <title>Genomic Encyclopedia of Type Strains, Phase IV (KMG-IV): sequencing the most valuable type-strain genomes for metagenomic binning, comparative biology and taxonomic classification.</title>
        <authorList>
            <person name="Goeker M."/>
        </authorList>
    </citation>
    <scope>NUCLEOTIDE SEQUENCE [LARGE SCALE GENOMIC DNA]</scope>
    <source>
        <strain evidence="1 2">DSM 3303</strain>
    </source>
</reference>
<name>A0A495BK02_VOGIN</name>
<dbReference type="Proteomes" id="UP000279384">
    <property type="component" value="Unassembled WGS sequence"/>
</dbReference>